<dbReference type="InterPro" id="IPR036869">
    <property type="entry name" value="J_dom_sf"/>
</dbReference>
<dbReference type="STRING" id="296587.C1EH38"/>
<protein>
    <recommendedName>
        <fullName evidence="3">J domain-containing protein</fullName>
    </recommendedName>
</protein>
<dbReference type="AlphaFoldDB" id="C1EH38"/>
<feature type="region of interest" description="Disordered" evidence="1">
    <location>
        <begin position="94"/>
        <end position="147"/>
    </location>
</feature>
<keyword evidence="2" id="KW-0732">Signal</keyword>
<feature type="compositionally biased region" description="Acidic residues" evidence="1">
    <location>
        <begin position="445"/>
        <end position="460"/>
    </location>
</feature>
<dbReference type="InParanoid" id="C1EH38"/>
<dbReference type="InterPro" id="IPR051100">
    <property type="entry name" value="DnaJ_subfamily_B/C"/>
</dbReference>
<dbReference type="PROSITE" id="PS50076">
    <property type="entry name" value="DNAJ_2"/>
    <property type="match status" value="1"/>
</dbReference>
<keyword evidence="5" id="KW-1185">Reference proteome</keyword>
<dbReference type="OMA" id="WIDARET"/>
<dbReference type="PANTHER" id="PTHR43908:SF3">
    <property type="entry name" value="AT29763P-RELATED"/>
    <property type="match status" value="1"/>
</dbReference>
<dbReference type="SMART" id="SM00271">
    <property type="entry name" value="DnaJ"/>
    <property type="match status" value="1"/>
</dbReference>
<evidence type="ECO:0000313" key="5">
    <source>
        <dbReference type="Proteomes" id="UP000002009"/>
    </source>
</evidence>
<dbReference type="KEGG" id="mis:MICPUN_64093"/>
<proteinExistence type="predicted"/>
<dbReference type="RefSeq" id="XP_002506180.1">
    <property type="nucleotide sequence ID" value="XM_002506134.1"/>
</dbReference>
<evidence type="ECO:0000256" key="1">
    <source>
        <dbReference type="SAM" id="MobiDB-lite"/>
    </source>
</evidence>
<gene>
    <name evidence="4" type="ORF">MICPUN_64093</name>
</gene>
<dbReference type="GO" id="GO:0005789">
    <property type="term" value="C:endoplasmic reticulum membrane"/>
    <property type="evidence" value="ECO:0007669"/>
    <property type="project" value="TreeGrafter"/>
</dbReference>
<dbReference type="GO" id="GO:0030544">
    <property type="term" value="F:Hsp70 protein binding"/>
    <property type="evidence" value="ECO:0007669"/>
    <property type="project" value="TreeGrafter"/>
</dbReference>
<evidence type="ECO:0000313" key="4">
    <source>
        <dbReference type="EMBL" id="ACO67438.1"/>
    </source>
</evidence>
<organism evidence="4 5">
    <name type="scientific">Micromonas commoda (strain RCC299 / NOUM17 / CCMP2709)</name>
    <name type="common">Picoplanktonic green alga</name>
    <dbReference type="NCBI Taxonomy" id="296587"/>
    <lineage>
        <taxon>Eukaryota</taxon>
        <taxon>Viridiplantae</taxon>
        <taxon>Chlorophyta</taxon>
        <taxon>Mamiellophyceae</taxon>
        <taxon>Mamiellales</taxon>
        <taxon>Mamiellaceae</taxon>
        <taxon>Micromonas</taxon>
    </lineage>
</organism>
<accession>C1EH38</accession>
<sequence>MGRRRPLATPPLFLLLLLLLALTPAGSSRSAGRGPAGLDAPAARRVLNVTRESTRDEIRAAFRRASLTTHPDKDGGSTERFVLVGEAYEVLRHGNHDDGGDYDDDDGDAGHDDAGHDAGTSRWDAAGHRHRRRRRHPRDDDDYNNDVGRSFRRRSFDEFARSRGAWDAAGVGGVGGDGWGGDLWDSPTGRRRAAAAFGDASAGSGNFRASRKWYERGRGDAPRGHAANAGGVRRGTGRDAGGRGGAGGSYPRNVNPGDSFGFGVGDDDDWVGRDVNDGDPGANNPGHSRTNPRAARLHDDTEAGAIPQGPIGAEGGGGGKWWERRGGNGDGEAGVFHPLFRDKFSRSGRRMSENSDRRGAFHGGYAPPEGADTSPPGGEGEFGDGGDEKSAPGTAGDAFGDATRRAPQSEPPKFDDDETMEEYVARRAYADSFGMTGHDRTLGDGGDEESAPGDAGDGEDGGGVPSPSAPANEGMAQAEWEWRLEDLEAALGGDAWGATGPGANPGNDYLCAEGVEEFCVA</sequence>
<dbReference type="Gene3D" id="1.10.287.110">
    <property type="entry name" value="DnaJ domain"/>
    <property type="match status" value="1"/>
</dbReference>
<dbReference type="OrthoDB" id="442087at2759"/>
<reference evidence="4 5" key="1">
    <citation type="journal article" date="2009" name="Science">
        <title>Green evolution and dynamic adaptations revealed by genomes of the marine picoeukaryotes Micromonas.</title>
        <authorList>
            <person name="Worden A.Z."/>
            <person name="Lee J.H."/>
            <person name="Mock T."/>
            <person name="Rouze P."/>
            <person name="Simmons M.P."/>
            <person name="Aerts A.L."/>
            <person name="Allen A.E."/>
            <person name="Cuvelier M.L."/>
            <person name="Derelle E."/>
            <person name="Everett M.V."/>
            <person name="Foulon E."/>
            <person name="Grimwood J."/>
            <person name="Gundlach H."/>
            <person name="Henrissat B."/>
            <person name="Napoli C."/>
            <person name="McDonald S.M."/>
            <person name="Parker M.S."/>
            <person name="Rombauts S."/>
            <person name="Salamov A."/>
            <person name="Von Dassow P."/>
            <person name="Badger J.H."/>
            <person name="Coutinho P.M."/>
            <person name="Demir E."/>
            <person name="Dubchak I."/>
            <person name="Gentemann C."/>
            <person name="Eikrem W."/>
            <person name="Gready J.E."/>
            <person name="John U."/>
            <person name="Lanier W."/>
            <person name="Lindquist E.A."/>
            <person name="Lucas S."/>
            <person name="Mayer K.F."/>
            <person name="Moreau H."/>
            <person name="Not F."/>
            <person name="Otillar R."/>
            <person name="Panaud O."/>
            <person name="Pangilinan J."/>
            <person name="Paulsen I."/>
            <person name="Piegu B."/>
            <person name="Poliakov A."/>
            <person name="Robbens S."/>
            <person name="Schmutz J."/>
            <person name="Toulza E."/>
            <person name="Wyss T."/>
            <person name="Zelensky A."/>
            <person name="Zhou K."/>
            <person name="Armbrust E.V."/>
            <person name="Bhattacharya D."/>
            <person name="Goodenough U.W."/>
            <person name="Van de Peer Y."/>
            <person name="Grigoriev I.V."/>
        </authorList>
    </citation>
    <scope>NUCLEOTIDE SEQUENCE [LARGE SCALE GENOMIC DNA]</scope>
    <source>
        <strain evidence="5">RCC299 / NOUM17</strain>
    </source>
</reference>
<feature type="compositionally biased region" description="Basic and acidic residues" evidence="1">
    <location>
        <begin position="339"/>
        <end position="359"/>
    </location>
</feature>
<dbReference type="Proteomes" id="UP000002009">
    <property type="component" value="Chromosome 14"/>
</dbReference>
<name>C1EH38_MICCC</name>
<evidence type="ECO:0000256" key="2">
    <source>
        <dbReference type="SAM" id="SignalP"/>
    </source>
</evidence>
<dbReference type="GeneID" id="8248903"/>
<feature type="region of interest" description="Disordered" evidence="1">
    <location>
        <begin position="216"/>
        <end position="476"/>
    </location>
</feature>
<dbReference type="SUPFAM" id="SSF46565">
    <property type="entry name" value="Chaperone J-domain"/>
    <property type="match status" value="1"/>
</dbReference>
<feature type="chain" id="PRO_5002909016" description="J domain-containing protein" evidence="2">
    <location>
        <begin position="28"/>
        <end position="521"/>
    </location>
</feature>
<feature type="signal peptide" evidence="2">
    <location>
        <begin position="1"/>
        <end position="27"/>
    </location>
</feature>
<dbReference type="Pfam" id="PF00226">
    <property type="entry name" value="DnaJ"/>
    <property type="match status" value="1"/>
</dbReference>
<dbReference type="PANTHER" id="PTHR43908">
    <property type="entry name" value="AT29763P-RELATED"/>
    <property type="match status" value="1"/>
</dbReference>
<dbReference type="CDD" id="cd06257">
    <property type="entry name" value="DnaJ"/>
    <property type="match status" value="1"/>
</dbReference>
<evidence type="ECO:0000259" key="3">
    <source>
        <dbReference type="PROSITE" id="PS50076"/>
    </source>
</evidence>
<feature type="domain" description="J" evidence="3">
    <location>
        <begin position="42"/>
        <end position="106"/>
    </location>
</feature>
<dbReference type="EMBL" id="CP001332">
    <property type="protein sequence ID" value="ACO67438.1"/>
    <property type="molecule type" value="Genomic_DNA"/>
</dbReference>
<dbReference type="GO" id="GO:0071218">
    <property type="term" value="P:cellular response to misfolded protein"/>
    <property type="evidence" value="ECO:0007669"/>
    <property type="project" value="TreeGrafter"/>
</dbReference>
<dbReference type="InterPro" id="IPR001623">
    <property type="entry name" value="DnaJ_domain"/>
</dbReference>